<evidence type="ECO:0000259" key="7">
    <source>
        <dbReference type="PROSITE" id="PS50110"/>
    </source>
</evidence>
<evidence type="ECO:0000313" key="11">
    <source>
        <dbReference type="Proteomes" id="UP000002572"/>
    </source>
</evidence>
<dbReference type="KEGG" id="din:Selin_1828"/>
<dbReference type="RefSeq" id="WP_013506435.1">
    <property type="nucleotide sequence ID" value="NC_014836.1"/>
</dbReference>
<dbReference type="InterPro" id="IPR035965">
    <property type="entry name" value="PAS-like_dom_sf"/>
</dbReference>
<dbReference type="InterPro" id="IPR000700">
    <property type="entry name" value="PAS-assoc_C"/>
</dbReference>
<dbReference type="eggNOG" id="COG3437">
    <property type="taxonomic scope" value="Bacteria"/>
</dbReference>
<sequence length="666" mass="75835">MHILLVDDSRTIIAIIEEMVSELGEPTVFHGHLDPLEALQWCQNHDVDLLLVDYMMPAMNGLEFLRHFRQLPAKEQIPALMITANLDPQVRYEALQDGVNDFLNKPLDEIEFKARIRNMLQLRRHQIFMADQQEKEIRRERERLRVAQRVAQLGSWEMDASSGDIWLSAEHGHLLGHCDCQSSGCSMPLNDYIDRYVDPLDQSMVRETCRNALSQLSCQSLSSLSFEFRVNTANDTRRTFWLYATPMEQQEGENLTRLFGIVQDISQRKERESQLRKLSLAVEQSASTVMITDTDGNIEYVNPRFTEATGYTFAEVQGKNPRLLKPEGVCSSHYKALWENITAGRQWLGELRNRCKDGSCYWQLASIFPLLDDNGTITHYVGIGEDITAQKSLEESLRALNRDLEEKVQEETRKRLQQQALLLQESRVLAMGEMIGAIAHHWRQPLNTVGLMVQKMQIDYESSELSSETMARFVRETMMTLQTMSRVIDEFRDIFEPDCSLEQFSLESTLSSALKVVRAQMDNNHIQVGVDKPSQDIWIRGYPKEFQQVLLSVLGNAKDAIVLSGATRGRIHIQVNLQNQQVVLSIHDNGGGINPAIMDRIFEPYFTTKERGRGSGIITGTGIGLFMSKMIIEEKMQGKLSASNIDGGACFEIVLPLPTPPREEHT</sequence>
<dbReference type="InterPro" id="IPR036890">
    <property type="entry name" value="HATPase_C_sf"/>
</dbReference>
<dbReference type="Pfam" id="PF13426">
    <property type="entry name" value="PAS_9"/>
    <property type="match status" value="1"/>
</dbReference>
<dbReference type="PRINTS" id="PR00344">
    <property type="entry name" value="BCTRLSENSOR"/>
</dbReference>
<accession>E6W1K6</accession>
<dbReference type="Gene3D" id="3.30.565.10">
    <property type="entry name" value="Histidine kinase-like ATPase, C-terminal domain"/>
    <property type="match status" value="1"/>
</dbReference>
<evidence type="ECO:0000313" key="10">
    <source>
        <dbReference type="EMBL" id="ADU66555.1"/>
    </source>
</evidence>
<evidence type="ECO:0000259" key="9">
    <source>
        <dbReference type="PROSITE" id="PS50113"/>
    </source>
</evidence>
<dbReference type="AlphaFoldDB" id="E6W1K6"/>
<dbReference type="STRING" id="653733.Selin_1828"/>
<dbReference type="SUPFAM" id="SSF47384">
    <property type="entry name" value="Homodimeric domain of signal transducing histidine kinase"/>
    <property type="match status" value="1"/>
</dbReference>
<feature type="domain" description="PAC" evidence="9">
    <location>
        <begin position="345"/>
        <end position="399"/>
    </location>
</feature>
<keyword evidence="11" id="KW-1185">Reference proteome</keyword>
<dbReference type="SMART" id="SM00091">
    <property type="entry name" value="PAS"/>
    <property type="match status" value="1"/>
</dbReference>
<dbReference type="Gene3D" id="3.40.50.2300">
    <property type="match status" value="1"/>
</dbReference>
<protein>
    <recommendedName>
        <fullName evidence="2">histidine kinase</fullName>
        <ecNumber evidence="2">2.7.13.3</ecNumber>
    </recommendedName>
</protein>
<evidence type="ECO:0000256" key="2">
    <source>
        <dbReference type="ARBA" id="ARBA00012438"/>
    </source>
</evidence>
<dbReference type="PANTHER" id="PTHR43547">
    <property type="entry name" value="TWO-COMPONENT HISTIDINE KINASE"/>
    <property type="match status" value="1"/>
</dbReference>
<organism evidence="10 11">
    <name type="scientific">Desulfurispirillum indicum (strain ATCC BAA-1389 / DSM 22839 / S5)</name>
    <dbReference type="NCBI Taxonomy" id="653733"/>
    <lineage>
        <taxon>Bacteria</taxon>
        <taxon>Pseudomonadati</taxon>
        <taxon>Chrysiogenota</taxon>
        <taxon>Chrysiogenia</taxon>
        <taxon>Chrysiogenales</taxon>
        <taxon>Chrysiogenaceae</taxon>
        <taxon>Desulfurispirillum</taxon>
    </lineage>
</organism>
<dbReference type="PROSITE" id="PS50109">
    <property type="entry name" value="HIS_KIN"/>
    <property type="match status" value="1"/>
</dbReference>
<feature type="domain" description="PAS" evidence="8">
    <location>
        <begin position="274"/>
        <end position="327"/>
    </location>
</feature>
<dbReference type="InterPro" id="IPR036097">
    <property type="entry name" value="HisK_dim/P_sf"/>
</dbReference>
<dbReference type="PROSITE" id="PS50113">
    <property type="entry name" value="PAC"/>
    <property type="match status" value="2"/>
</dbReference>
<dbReference type="Pfam" id="PF02518">
    <property type="entry name" value="HATPase_c"/>
    <property type="match status" value="1"/>
</dbReference>
<dbReference type="InterPro" id="IPR003594">
    <property type="entry name" value="HATPase_dom"/>
</dbReference>
<dbReference type="SMART" id="SM00387">
    <property type="entry name" value="HATPase_c"/>
    <property type="match status" value="1"/>
</dbReference>
<dbReference type="PROSITE" id="PS50110">
    <property type="entry name" value="RESPONSE_REGULATORY"/>
    <property type="match status" value="1"/>
</dbReference>
<dbReference type="CDD" id="cd00130">
    <property type="entry name" value="PAS"/>
    <property type="match status" value="1"/>
</dbReference>
<dbReference type="EC" id="2.7.13.3" evidence="2"/>
<dbReference type="SUPFAM" id="SSF52172">
    <property type="entry name" value="CheY-like"/>
    <property type="match status" value="1"/>
</dbReference>
<dbReference type="Pfam" id="PF00072">
    <property type="entry name" value="Response_reg"/>
    <property type="match status" value="1"/>
</dbReference>
<keyword evidence="5" id="KW-0175">Coiled coil</keyword>
<dbReference type="EMBL" id="CP002432">
    <property type="protein sequence ID" value="ADU66555.1"/>
    <property type="molecule type" value="Genomic_DNA"/>
</dbReference>
<gene>
    <name evidence="10" type="ordered locus">Selin_1828</name>
</gene>
<dbReference type="OrthoDB" id="9805967at2"/>
<dbReference type="InterPro" id="IPR004358">
    <property type="entry name" value="Sig_transdc_His_kin-like_C"/>
</dbReference>
<evidence type="ECO:0000259" key="8">
    <source>
        <dbReference type="PROSITE" id="PS50112"/>
    </source>
</evidence>
<evidence type="ECO:0000256" key="4">
    <source>
        <dbReference type="PROSITE-ProRule" id="PRU00169"/>
    </source>
</evidence>
<dbReference type="InterPro" id="IPR000014">
    <property type="entry name" value="PAS"/>
</dbReference>
<feature type="domain" description="Response regulatory" evidence="7">
    <location>
        <begin position="2"/>
        <end position="120"/>
    </location>
</feature>
<feature type="domain" description="PAC" evidence="9">
    <location>
        <begin position="224"/>
        <end position="277"/>
    </location>
</feature>
<feature type="coiled-coil region" evidence="5">
    <location>
        <begin position="390"/>
        <end position="421"/>
    </location>
</feature>
<dbReference type="CDD" id="cd17551">
    <property type="entry name" value="REC_RpfG-like"/>
    <property type="match status" value="1"/>
</dbReference>
<dbReference type="eggNOG" id="COG4191">
    <property type="taxonomic scope" value="Bacteria"/>
</dbReference>
<name>E6W1K6_DESIS</name>
<dbReference type="NCBIfam" id="TIGR00229">
    <property type="entry name" value="sensory_box"/>
    <property type="match status" value="1"/>
</dbReference>
<feature type="domain" description="Histidine kinase" evidence="6">
    <location>
        <begin position="437"/>
        <end position="659"/>
    </location>
</feature>
<dbReference type="Proteomes" id="UP000002572">
    <property type="component" value="Chromosome"/>
</dbReference>
<dbReference type="SMART" id="SM00448">
    <property type="entry name" value="REC"/>
    <property type="match status" value="1"/>
</dbReference>
<evidence type="ECO:0000256" key="5">
    <source>
        <dbReference type="SAM" id="Coils"/>
    </source>
</evidence>
<evidence type="ECO:0000259" key="6">
    <source>
        <dbReference type="PROSITE" id="PS50109"/>
    </source>
</evidence>
<dbReference type="SUPFAM" id="SSF55874">
    <property type="entry name" value="ATPase domain of HSP90 chaperone/DNA topoisomerase II/histidine kinase"/>
    <property type="match status" value="1"/>
</dbReference>
<evidence type="ECO:0000256" key="1">
    <source>
        <dbReference type="ARBA" id="ARBA00000085"/>
    </source>
</evidence>
<feature type="modified residue" description="4-aspartylphosphate" evidence="4">
    <location>
        <position position="53"/>
    </location>
</feature>
<proteinExistence type="predicted"/>
<keyword evidence="3 4" id="KW-0597">Phosphoprotein</keyword>
<dbReference type="PANTHER" id="PTHR43547:SF2">
    <property type="entry name" value="HYBRID SIGNAL TRANSDUCTION HISTIDINE KINASE C"/>
    <property type="match status" value="1"/>
</dbReference>
<dbReference type="eggNOG" id="COG3829">
    <property type="taxonomic scope" value="Bacteria"/>
</dbReference>
<dbReference type="InterPro" id="IPR011006">
    <property type="entry name" value="CheY-like_superfamily"/>
</dbReference>
<evidence type="ECO:0000256" key="3">
    <source>
        <dbReference type="ARBA" id="ARBA00022553"/>
    </source>
</evidence>
<dbReference type="Gene3D" id="1.10.287.130">
    <property type="match status" value="1"/>
</dbReference>
<dbReference type="SUPFAM" id="SSF55785">
    <property type="entry name" value="PYP-like sensor domain (PAS domain)"/>
    <property type="match status" value="2"/>
</dbReference>
<dbReference type="InterPro" id="IPR001789">
    <property type="entry name" value="Sig_transdc_resp-reg_receiver"/>
</dbReference>
<dbReference type="InParanoid" id="E6W1K6"/>
<comment type="catalytic activity">
    <reaction evidence="1">
        <text>ATP + protein L-histidine = ADP + protein N-phospho-L-histidine.</text>
        <dbReference type="EC" id="2.7.13.3"/>
    </reaction>
</comment>
<dbReference type="FunCoup" id="E6W1K6">
    <property type="interactions" value="2"/>
</dbReference>
<reference evidence="10 11" key="1">
    <citation type="submission" date="2010-12" db="EMBL/GenBank/DDBJ databases">
        <title>Complete sequence of Desulfurispirillum indicum S5.</title>
        <authorList>
            <consortium name="US DOE Joint Genome Institute"/>
            <person name="Lucas S."/>
            <person name="Copeland A."/>
            <person name="Lapidus A."/>
            <person name="Cheng J.-F."/>
            <person name="Goodwin L."/>
            <person name="Pitluck S."/>
            <person name="Chertkov O."/>
            <person name="Held B."/>
            <person name="Detter J.C."/>
            <person name="Han C."/>
            <person name="Tapia R."/>
            <person name="Land M."/>
            <person name="Hauser L."/>
            <person name="Kyrpides N."/>
            <person name="Ivanova N."/>
            <person name="Mikhailova N."/>
            <person name="Haggblom M."/>
            <person name="Rauschenbach I."/>
            <person name="Bini E."/>
            <person name="Woyke T."/>
        </authorList>
    </citation>
    <scope>NUCLEOTIDE SEQUENCE [LARGE SCALE GENOMIC DNA]</scope>
    <source>
        <strain evidence="11">ATCC BAA-1389 / DSM 22839 / S5</strain>
    </source>
</reference>
<dbReference type="InterPro" id="IPR005467">
    <property type="entry name" value="His_kinase_dom"/>
</dbReference>
<dbReference type="SMART" id="SM00086">
    <property type="entry name" value="PAC"/>
    <property type="match status" value="2"/>
</dbReference>
<dbReference type="PROSITE" id="PS50112">
    <property type="entry name" value="PAS"/>
    <property type="match status" value="1"/>
</dbReference>
<dbReference type="GO" id="GO:0000155">
    <property type="term" value="F:phosphorelay sensor kinase activity"/>
    <property type="evidence" value="ECO:0007669"/>
    <property type="project" value="InterPro"/>
</dbReference>
<dbReference type="InterPro" id="IPR001610">
    <property type="entry name" value="PAC"/>
</dbReference>
<dbReference type="Gene3D" id="3.30.450.20">
    <property type="entry name" value="PAS domain"/>
    <property type="match status" value="2"/>
</dbReference>
<dbReference type="HOGENOM" id="CLU_412031_0_0_0"/>